<dbReference type="AlphaFoldDB" id="A0A917V392"/>
<evidence type="ECO:0000256" key="1">
    <source>
        <dbReference type="SAM" id="MobiDB-lite"/>
    </source>
</evidence>
<name>A0A917V392_9HYPH</name>
<sequence length="114" mass="12205">MVHATATPRAGLDAARLAAGLRRFVGERLDAFACSEERHDPKATARAVGDLTRCLKELVALERALGAERQARGEDEDDGADLDAGTASRLADVVAREVERLHEREREGGDLGGV</sequence>
<proteinExistence type="predicted"/>
<organism evidence="2 3">
    <name type="scientific">Salinarimonas ramus</name>
    <dbReference type="NCBI Taxonomy" id="690164"/>
    <lineage>
        <taxon>Bacteria</taxon>
        <taxon>Pseudomonadati</taxon>
        <taxon>Pseudomonadota</taxon>
        <taxon>Alphaproteobacteria</taxon>
        <taxon>Hyphomicrobiales</taxon>
        <taxon>Salinarimonadaceae</taxon>
        <taxon>Salinarimonas</taxon>
    </lineage>
</organism>
<evidence type="ECO:0000313" key="2">
    <source>
        <dbReference type="EMBL" id="GGK29880.1"/>
    </source>
</evidence>
<dbReference type="EMBL" id="BMMF01000004">
    <property type="protein sequence ID" value="GGK29880.1"/>
    <property type="molecule type" value="Genomic_DNA"/>
</dbReference>
<dbReference type="RefSeq" id="WP_188911894.1">
    <property type="nucleotide sequence ID" value="NZ_BMMF01000004.1"/>
</dbReference>
<gene>
    <name evidence="2" type="ORF">GCM10011322_15460</name>
</gene>
<dbReference type="Proteomes" id="UP000600449">
    <property type="component" value="Unassembled WGS sequence"/>
</dbReference>
<accession>A0A917V392</accession>
<protein>
    <submittedName>
        <fullName evidence="2">Uncharacterized protein</fullName>
    </submittedName>
</protein>
<feature type="region of interest" description="Disordered" evidence="1">
    <location>
        <begin position="66"/>
        <end position="88"/>
    </location>
</feature>
<reference evidence="2 3" key="1">
    <citation type="journal article" date="2014" name="Int. J. Syst. Evol. Microbiol.">
        <title>Complete genome sequence of Corynebacterium casei LMG S-19264T (=DSM 44701T), isolated from a smear-ripened cheese.</title>
        <authorList>
            <consortium name="US DOE Joint Genome Institute (JGI-PGF)"/>
            <person name="Walter F."/>
            <person name="Albersmeier A."/>
            <person name="Kalinowski J."/>
            <person name="Ruckert C."/>
        </authorList>
    </citation>
    <scope>NUCLEOTIDE SEQUENCE [LARGE SCALE GENOMIC DNA]</scope>
    <source>
        <strain evidence="2 3">CGMCC 1.9161</strain>
    </source>
</reference>
<keyword evidence="3" id="KW-1185">Reference proteome</keyword>
<evidence type="ECO:0000313" key="3">
    <source>
        <dbReference type="Proteomes" id="UP000600449"/>
    </source>
</evidence>
<comment type="caution">
    <text evidence="2">The sequence shown here is derived from an EMBL/GenBank/DDBJ whole genome shotgun (WGS) entry which is preliminary data.</text>
</comment>